<keyword evidence="4" id="KW-1185">Reference proteome</keyword>
<reference evidence="3" key="1">
    <citation type="submission" date="2013-08" db="EMBL/GenBank/DDBJ databases">
        <authorList>
            <person name="Durkin A.S."/>
            <person name="Haft D.R."/>
            <person name="McCorrison J."/>
            <person name="Torralba M."/>
            <person name="Gillis M."/>
            <person name="Haft D.H."/>
            <person name="Methe B."/>
            <person name="Sutton G."/>
            <person name="Nelson K.E."/>
        </authorList>
    </citation>
    <scope>NUCLEOTIDE SEQUENCE [LARGE SCALE GENOMIC DNA]</scope>
    <source>
        <strain evidence="3">F0233</strain>
    </source>
</reference>
<dbReference type="RefSeq" id="WP_021797799.1">
    <property type="nucleotide sequence ID" value="NZ_ACVN02000206.1"/>
</dbReference>
<dbReference type="InterPro" id="IPR025251">
    <property type="entry name" value="DUF4213"/>
</dbReference>
<accession>U2RMJ1</accession>
<organism evidence="3 4">
    <name type="scientific">Propionibacterium acidifaciens F0233</name>
    <dbReference type="NCBI Taxonomy" id="553198"/>
    <lineage>
        <taxon>Bacteria</taxon>
        <taxon>Bacillati</taxon>
        <taxon>Actinomycetota</taxon>
        <taxon>Actinomycetes</taxon>
        <taxon>Propionibacteriales</taxon>
        <taxon>Propionibacteriaceae</taxon>
        <taxon>Propionibacterium</taxon>
    </lineage>
</organism>
<dbReference type="InterPro" id="IPR007161">
    <property type="entry name" value="DUF364"/>
</dbReference>
<proteinExistence type="predicted"/>
<evidence type="ECO:0000259" key="1">
    <source>
        <dbReference type="Pfam" id="PF04016"/>
    </source>
</evidence>
<evidence type="ECO:0000313" key="4">
    <source>
        <dbReference type="Proteomes" id="UP000017052"/>
    </source>
</evidence>
<feature type="domain" description="DUF4213" evidence="2">
    <location>
        <begin position="11"/>
        <end position="87"/>
    </location>
</feature>
<dbReference type="SUPFAM" id="SSF159713">
    <property type="entry name" value="Dhaf3308-like"/>
    <property type="match status" value="1"/>
</dbReference>
<protein>
    <submittedName>
        <fullName evidence="3">PF04016 domain protein</fullName>
    </submittedName>
</protein>
<dbReference type="Proteomes" id="UP000017052">
    <property type="component" value="Unassembled WGS sequence"/>
</dbReference>
<evidence type="ECO:0000259" key="2">
    <source>
        <dbReference type="Pfam" id="PF13938"/>
    </source>
</evidence>
<evidence type="ECO:0000313" key="3">
    <source>
        <dbReference type="EMBL" id="ERK54788.1"/>
    </source>
</evidence>
<dbReference type="Gene3D" id="3.40.50.11590">
    <property type="match status" value="1"/>
</dbReference>
<comment type="caution">
    <text evidence="3">The sequence shown here is derived from an EMBL/GenBank/DDBJ whole genome shotgun (WGS) entry which is preliminary data.</text>
</comment>
<feature type="domain" description="Putative heavy-metal chelation" evidence="1">
    <location>
        <begin position="113"/>
        <end position="227"/>
    </location>
</feature>
<gene>
    <name evidence="3" type="ORF">HMPREF0682_2166</name>
</gene>
<dbReference type="Pfam" id="PF13938">
    <property type="entry name" value="DUF4213"/>
    <property type="match status" value="1"/>
</dbReference>
<dbReference type="AlphaFoldDB" id="U2RMJ1"/>
<dbReference type="Gene3D" id="3.30.390.100">
    <property type="match status" value="1"/>
</dbReference>
<dbReference type="GeneID" id="95359603"/>
<sequence>MADPWELYGRLIGGVPEGITVTRALVNRWTVVGTDAGTMGVAMTYRGGPTGPEPAVVGAGLHEVAALATSWDLRLASLGVAALNAWYARPERLTGRPGLAWDERAEAGARLVPVLVGSRSAVIGHFSFVEQLGGRTVVLERRPRGDDLPDSACEYELPGREVVAITGSALTNKTLPRLLELCAGARVHLVGPSAPPAPEAYPACVREIDGAVVVDPDRCFRDAGMGARRLTGSPALRRFALPLLAER</sequence>
<dbReference type="EMBL" id="ACVN02000206">
    <property type="protein sequence ID" value="ERK54788.1"/>
    <property type="molecule type" value="Genomic_DNA"/>
</dbReference>
<name>U2RMJ1_9ACTN</name>
<dbReference type="Pfam" id="PF04016">
    <property type="entry name" value="DUF364"/>
    <property type="match status" value="1"/>
</dbReference>